<dbReference type="EMBL" id="VOSC01000033">
    <property type="protein sequence ID" value="TXE06067.1"/>
    <property type="molecule type" value="Genomic_DNA"/>
</dbReference>
<keyword evidence="3 5" id="KW-0663">Pyridoxal phosphate</keyword>
<dbReference type="InterPro" id="IPR027278">
    <property type="entry name" value="ACCD_DCysDesulf"/>
</dbReference>
<dbReference type="InterPro" id="IPR001926">
    <property type="entry name" value="TrpB-like_PALP"/>
</dbReference>
<comment type="cofactor">
    <cofactor evidence="1">
        <name>pyridoxal 5'-phosphate</name>
        <dbReference type="ChEBI" id="CHEBI:597326"/>
    </cofactor>
</comment>
<reference evidence="8" key="1">
    <citation type="submission" date="2019-08" db="EMBL/GenBank/DDBJ databases">
        <title>Seonamhaeicola sediminis sp. nov., isolated from marine sediment.</title>
        <authorList>
            <person name="Cao W.R."/>
        </authorList>
    </citation>
    <scope>NUCLEOTIDE SEQUENCE [LARGE SCALE GENOMIC DNA]</scope>
    <source>
        <strain evidence="8">Gy8</strain>
    </source>
</reference>
<dbReference type="SUPFAM" id="SSF53686">
    <property type="entry name" value="Tryptophan synthase beta subunit-like PLP-dependent enzymes"/>
    <property type="match status" value="1"/>
</dbReference>
<dbReference type="AlphaFoldDB" id="A0A5C7ACW8"/>
<keyword evidence="8" id="KW-1185">Reference proteome</keyword>
<dbReference type="Proteomes" id="UP000321790">
    <property type="component" value="Unassembled WGS sequence"/>
</dbReference>
<dbReference type="GO" id="GO:0019148">
    <property type="term" value="F:D-cysteine desulfhydrase activity"/>
    <property type="evidence" value="ECO:0007669"/>
    <property type="project" value="TreeGrafter"/>
</dbReference>
<evidence type="ECO:0000256" key="5">
    <source>
        <dbReference type="PIRSR" id="PIRSR006278-2"/>
    </source>
</evidence>
<dbReference type="PIRSF" id="PIRSF006278">
    <property type="entry name" value="ACCD_DCysDesulf"/>
    <property type="match status" value="1"/>
</dbReference>
<dbReference type="OrthoDB" id="9801249at2"/>
<name>A0A5C7ACW8_9FLAO</name>
<feature type="active site" description="Nucleophile" evidence="4">
    <location>
        <position position="66"/>
    </location>
</feature>
<dbReference type="Gene3D" id="3.40.50.1100">
    <property type="match status" value="2"/>
</dbReference>
<dbReference type="Pfam" id="PF00291">
    <property type="entry name" value="PALP"/>
    <property type="match status" value="1"/>
</dbReference>
<sequence length="303" mass="33879">MNFNIENSINQRIILPANYNVELYIKREDTIHPFISGNKYRKLKYNLLEAKYQGHDTLVTFGGAFSNHIAAVAYAGKLYGFKTIGIIRGEELKAKVAENPTLRFAAENNMHFEFVTRAVYKEKTSVAFLKHLNTFFGNFYMVPEGGTNTLAVKGCEEILTKTDAKFNYVCTAVGTGGTIAGLINSAQPNQEILGFPALKGDFLKEDISKFATQNNWRLITDYHFGGYAKVNEALVTFINTFKTENNIPLDPVYTGKMLFGIFDLIKKGYFKKGSKILAIHTGGLQGINGMNTVLKKKQLPLIK</sequence>
<dbReference type="PANTHER" id="PTHR43780">
    <property type="entry name" value="1-AMINOCYCLOPROPANE-1-CARBOXYLATE DEAMINASE-RELATED"/>
    <property type="match status" value="1"/>
</dbReference>
<dbReference type="PANTHER" id="PTHR43780:SF2">
    <property type="entry name" value="1-AMINOCYCLOPROPANE-1-CARBOXYLATE DEAMINASE-RELATED"/>
    <property type="match status" value="1"/>
</dbReference>
<proteinExistence type="inferred from homology"/>
<comment type="similarity">
    <text evidence="2">Belongs to the ACC deaminase/D-cysteine desulfhydrase family.</text>
</comment>
<feature type="domain" description="Tryptophan synthase beta chain-like PALP" evidence="6">
    <location>
        <begin position="17"/>
        <end position="282"/>
    </location>
</feature>
<organism evidence="7 8">
    <name type="scientific">Seonamhaeicola algicola</name>
    <dbReference type="NCBI Taxonomy" id="1719036"/>
    <lineage>
        <taxon>Bacteria</taxon>
        <taxon>Pseudomonadati</taxon>
        <taxon>Bacteroidota</taxon>
        <taxon>Flavobacteriia</taxon>
        <taxon>Flavobacteriales</taxon>
        <taxon>Flavobacteriaceae</taxon>
    </lineage>
</organism>
<evidence type="ECO:0000313" key="7">
    <source>
        <dbReference type="EMBL" id="TXE06067.1"/>
    </source>
</evidence>
<evidence type="ECO:0000256" key="1">
    <source>
        <dbReference type="ARBA" id="ARBA00001933"/>
    </source>
</evidence>
<accession>A0A5C7ACW8</accession>
<evidence type="ECO:0000259" key="6">
    <source>
        <dbReference type="Pfam" id="PF00291"/>
    </source>
</evidence>
<protein>
    <submittedName>
        <fullName evidence="7">1-aminocyclopropane-1-carboxylate deaminase/D-cysteine desulfhydrase</fullName>
    </submittedName>
</protein>
<evidence type="ECO:0000256" key="4">
    <source>
        <dbReference type="PIRSR" id="PIRSR006278-1"/>
    </source>
</evidence>
<dbReference type="InterPro" id="IPR036052">
    <property type="entry name" value="TrpB-like_PALP_sf"/>
</dbReference>
<evidence type="ECO:0000256" key="2">
    <source>
        <dbReference type="ARBA" id="ARBA00008639"/>
    </source>
</evidence>
<gene>
    <name evidence="7" type="ORF">FUA26_13880</name>
</gene>
<dbReference type="RefSeq" id="WP_147137386.1">
    <property type="nucleotide sequence ID" value="NZ_VOSC01000033.1"/>
</dbReference>
<comment type="caution">
    <text evidence="7">The sequence shown here is derived from an EMBL/GenBank/DDBJ whole genome shotgun (WGS) entry which is preliminary data.</text>
</comment>
<evidence type="ECO:0000313" key="8">
    <source>
        <dbReference type="Proteomes" id="UP000321790"/>
    </source>
</evidence>
<evidence type="ECO:0000256" key="3">
    <source>
        <dbReference type="ARBA" id="ARBA00022898"/>
    </source>
</evidence>
<feature type="modified residue" description="N6-(pyridoxal phosphate)lysine" evidence="5">
    <location>
        <position position="39"/>
    </location>
</feature>